<keyword evidence="1" id="KW-0433">Leucine-rich repeat</keyword>
<evidence type="ECO:0000313" key="5">
    <source>
        <dbReference type="Proteomes" id="UP000076858"/>
    </source>
</evidence>
<evidence type="ECO:0000256" key="3">
    <source>
        <dbReference type="SAM" id="SignalP"/>
    </source>
</evidence>
<protein>
    <submittedName>
        <fullName evidence="4">Toll receptor 9-like protein</fullName>
    </submittedName>
</protein>
<dbReference type="STRING" id="35525.A0A164U2L0"/>
<keyword evidence="5" id="KW-1185">Reference proteome</keyword>
<dbReference type="InterPro" id="IPR003591">
    <property type="entry name" value="Leu-rich_rpt_typical-subtyp"/>
</dbReference>
<dbReference type="OrthoDB" id="10022853at2759"/>
<feature type="chain" id="PRO_5007853537" evidence="3">
    <location>
        <begin position="38"/>
        <end position="1344"/>
    </location>
</feature>
<dbReference type="FunFam" id="3.80.10.10:FF:001164">
    <property type="entry name" value="GH01279p"/>
    <property type="match status" value="1"/>
</dbReference>
<dbReference type="InterPro" id="IPR032675">
    <property type="entry name" value="LRR_dom_sf"/>
</dbReference>
<sequence length="1344" mass="150575">MEYTHANPMKKLILPTSIALLLLPCLSLLLLAVTVKANTQYVVPCSFNPMCSCKMSQSSLMVKRDDYLREMDLQNRTSSELAADAGTQKESRLEDDMSTVMKSGSMEQAFDVSCVGVPFAFLPALPSGKLSHVDIVSSGLEVAELISPSRISSSITPRIQIESLRLMSNKICHIGDNLFRGMEDDLKSLDLSYNELDEIPVGPLHTLRALVWANFHSNQISSLEGLGQLWTHLSPSLDALFLGNNDIMALQRSKNNDQGWDGWGHSLALLRNLNWLNLDGNQLTDLPTDTLPRQLHTLSVAHNRIIRFPSKCVEQLRDLRWLDLRGNFISELPIDTIRTEPGYKLRLKKLDLGENLISSLQGGAMFNRSLHVRDLYLDYNRIPRIPDSAFRGTNVKGLYLAGNGLFSIDERAFHSLSSTLTLLDLDRNKLNTYPAALDHLKKLRFLYLANNRMSYLPHGTFASFGLQLEELNLASNRLEDFPATALRNCPKLIHLNLAYNMIENVTKDMFYGWAESLEILNLKGNQIKELPSRLFQHSVKIRELSLSFNPLKAISDDAFVDIADTLESLQLNMVFEEALFPVELLRSLRQLRWLSLESNGIVSLPTLTMDLDKLQYLSLEGNRIAALNIKFFRGAKLRSLQDVRLSHNRIHILPKHAFHNLEAVTNVALASNRIQVIQHSVFDHLPKLVTLSLANNQIDRLEAGAFLRLPSLLKIDLQSNKLQEFSWDALSNCTNVFMAASLNLSDNLITSLQSGGELETNRLYIKSIDLSHNMLAIFPNTDFLSVIAVGGLKRLLLGYNKIKALPDRMLSTSCQNLQVLDVQHNLIQDVGRYTLTGATGLQSVDFSGNLLEQLPMGFFANLRRLRIVNLSNNRIRSISNDIFDGTVIETLGIAHNYLTKFPSSLSSISSTLINLDVSHNQIDHLDAVMLSYTPNLVSLNLAHNKLTLLSDNVFSYLNGLVSLDLSYNAIRANFKELFHEIQHVKKLNLASTGVNNWPHLPLPSLIALNLSYNALDCRTINEIPANTVIRLGRIRSLDLSRNRFTVVPSFLWQYMPLLKHLDLSFNPIRSINRDSFAGLVRVQTLNLQSVGVPVLENVDSDSLHSLFSLTQIKMQTWPGSHLSQILGGLRGLRKLDIEVRGPVLSSQLNYIATVDAAPKLKDIEVSGSFLKTINPDVFANTGIHTLPECSISFKHTAVRYLPEGFINGLEGCTALTLDLRRNALQTIGLQSIKTNNSLSATSTKHLAGGLWLESNQLTCSCENAWIAKWVTRWNLETNSMGRLITRLPDEILCRDPVNLKFNNLFDQPVSIETCSNSAITTLCLSVREQFPFVFLALVSILYVL</sequence>
<gene>
    <name evidence="4" type="ORF">APZ42_024387</name>
</gene>
<dbReference type="Proteomes" id="UP000076858">
    <property type="component" value="Unassembled WGS sequence"/>
</dbReference>
<feature type="signal peptide" evidence="3">
    <location>
        <begin position="1"/>
        <end position="37"/>
    </location>
</feature>
<dbReference type="Pfam" id="PF13516">
    <property type="entry name" value="LRR_6"/>
    <property type="match status" value="1"/>
</dbReference>
<dbReference type="PANTHER" id="PTHR24366:SF158">
    <property type="entry name" value="PLATELET GLYCOPROTEIN IB ALPHA CHAIN-LIKE-RELATED"/>
    <property type="match status" value="1"/>
</dbReference>
<name>A0A164U2L0_9CRUS</name>
<proteinExistence type="predicted"/>
<keyword evidence="2" id="KW-0677">Repeat</keyword>
<accession>A0A164U2L0</accession>
<dbReference type="Pfam" id="PF13855">
    <property type="entry name" value="LRR_8"/>
    <property type="match status" value="8"/>
</dbReference>
<comment type="caution">
    <text evidence="4">The sequence shown here is derived from an EMBL/GenBank/DDBJ whole genome shotgun (WGS) entry which is preliminary data.</text>
</comment>
<dbReference type="PROSITE" id="PS51450">
    <property type="entry name" value="LRR"/>
    <property type="match status" value="8"/>
</dbReference>
<evidence type="ECO:0000313" key="4">
    <source>
        <dbReference type="EMBL" id="KZS11001.1"/>
    </source>
</evidence>
<organism evidence="4 5">
    <name type="scientific">Daphnia magna</name>
    <dbReference type="NCBI Taxonomy" id="35525"/>
    <lineage>
        <taxon>Eukaryota</taxon>
        <taxon>Metazoa</taxon>
        <taxon>Ecdysozoa</taxon>
        <taxon>Arthropoda</taxon>
        <taxon>Crustacea</taxon>
        <taxon>Branchiopoda</taxon>
        <taxon>Diplostraca</taxon>
        <taxon>Cladocera</taxon>
        <taxon>Anomopoda</taxon>
        <taxon>Daphniidae</taxon>
        <taxon>Daphnia</taxon>
    </lineage>
</organism>
<keyword evidence="4" id="KW-0675">Receptor</keyword>
<dbReference type="EMBL" id="LRGB01001613">
    <property type="protein sequence ID" value="KZS11001.1"/>
    <property type="molecule type" value="Genomic_DNA"/>
</dbReference>
<evidence type="ECO:0000256" key="2">
    <source>
        <dbReference type="ARBA" id="ARBA00022737"/>
    </source>
</evidence>
<dbReference type="SUPFAM" id="SSF52058">
    <property type="entry name" value="L domain-like"/>
    <property type="match status" value="4"/>
</dbReference>
<dbReference type="SMART" id="SM00364">
    <property type="entry name" value="LRR_BAC"/>
    <property type="match status" value="12"/>
</dbReference>
<evidence type="ECO:0000256" key="1">
    <source>
        <dbReference type="ARBA" id="ARBA00022614"/>
    </source>
</evidence>
<dbReference type="PANTHER" id="PTHR24366">
    <property type="entry name" value="IG(IMMUNOGLOBULIN) AND LRR(LEUCINE RICH REPEAT) DOMAINS"/>
    <property type="match status" value="1"/>
</dbReference>
<reference evidence="4 5" key="1">
    <citation type="submission" date="2016-03" db="EMBL/GenBank/DDBJ databases">
        <title>EvidentialGene: Evidence-directed Construction of Genes on Genomes.</title>
        <authorList>
            <person name="Gilbert D.G."/>
            <person name="Choi J.-H."/>
            <person name="Mockaitis K."/>
            <person name="Colbourne J."/>
            <person name="Pfrender M."/>
        </authorList>
    </citation>
    <scope>NUCLEOTIDE SEQUENCE [LARGE SCALE GENOMIC DNA]</scope>
    <source>
        <strain evidence="4 5">Xinb3</strain>
        <tissue evidence="4">Complete organism</tissue>
    </source>
</reference>
<dbReference type="SUPFAM" id="SSF52047">
    <property type="entry name" value="RNI-like"/>
    <property type="match status" value="1"/>
</dbReference>
<keyword evidence="3" id="KW-0732">Signal</keyword>
<dbReference type="SMART" id="SM00365">
    <property type="entry name" value="LRR_SD22"/>
    <property type="match status" value="9"/>
</dbReference>
<dbReference type="InterPro" id="IPR001611">
    <property type="entry name" value="Leu-rich_rpt"/>
</dbReference>
<dbReference type="Gene3D" id="3.80.10.10">
    <property type="entry name" value="Ribonuclease Inhibitor"/>
    <property type="match status" value="10"/>
</dbReference>
<dbReference type="SMART" id="SM00369">
    <property type="entry name" value="LRR_TYP"/>
    <property type="match status" value="28"/>
</dbReference>